<evidence type="ECO:0000313" key="6">
    <source>
        <dbReference type="EMBL" id="GAA0262547.1"/>
    </source>
</evidence>
<evidence type="ECO:0000256" key="3">
    <source>
        <dbReference type="ARBA" id="ARBA00022801"/>
    </source>
</evidence>
<comment type="similarity">
    <text evidence="1">Belongs to the metallo-beta-lactamase superfamily.</text>
</comment>
<dbReference type="EMBL" id="BAAAFO010000004">
    <property type="protein sequence ID" value="GAA0262547.1"/>
    <property type="molecule type" value="Genomic_DNA"/>
</dbReference>
<accession>A0ABP3EJI5</accession>
<keyword evidence="2" id="KW-0479">Metal-binding</keyword>
<keyword evidence="3" id="KW-0378">Hydrolase</keyword>
<organism evidence="6 7">
    <name type="scientific">Rhodanobacter caeni</name>
    <dbReference type="NCBI Taxonomy" id="657654"/>
    <lineage>
        <taxon>Bacteria</taxon>
        <taxon>Pseudomonadati</taxon>
        <taxon>Pseudomonadota</taxon>
        <taxon>Gammaproteobacteria</taxon>
        <taxon>Lysobacterales</taxon>
        <taxon>Rhodanobacteraceae</taxon>
        <taxon>Rhodanobacter</taxon>
    </lineage>
</organism>
<sequence>MTTESTSYRVGNARITRITDRLLTTLRGPKVFPDWTESAVTPWSDAMHPEMLSDDGQTLIMSVHSWLVRIDGLVVLVDTGIGNGKARPFNRVFDQLNTGYLQRLANAGVQPEDVDLVLLTHLHVDHVGWNTRYVDGRWQPTFPNARHVYAQAEEDFYATPAAASRRMVFDDSVRPLIDAGLVHRLGDDGGEIEAGFRFHPTPGHSVGHMSISLSSGGENALFGGDVMHHPLQLHHPDWNSVFCADGAQARRSRAWALDAIGDGRLYFSSHFPGTSVVRADARADGGWAFV</sequence>
<keyword evidence="7" id="KW-1185">Reference proteome</keyword>
<evidence type="ECO:0000256" key="1">
    <source>
        <dbReference type="ARBA" id="ARBA00007749"/>
    </source>
</evidence>
<protein>
    <submittedName>
        <fullName evidence="6">MBL fold metallo-hydrolase</fullName>
    </submittedName>
</protein>
<dbReference type="PANTHER" id="PTHR42978">
    <property type="entry name" value="QUORUM-QUENCHING LACTONASE YTNP-RELATED-RELATED"/>
    <property type="match status" value="1"/>
</dbReference>
<dbReference type="InterPro" id="IPR001279">
    <property type="entry name" value="Metallo-B-lactamas"/>
</dbReference>
<dbReference type="InterPro" id="IPR036866">
    <property type="entry name" value="RibonucZ/Hydroxyglut_hydro"/>
</dbReference>
<gene>
    <name evidence="6" type="ORF">GCM10009126_30220</name>
</gene>
<dbReference type="PANTHER" id="PTHR42978:SF6">
    <property type="entry name" value="QUORUM-QUENCHING LACTONASE YTNP-RELATED"/>
    <property type="match status" value="1"/>
</dbReference>
<reference evidence="7" key="1">
    <citation type="journal article" date="2019" name="Int. J. Syst. Evol. Microbiol.">
        <title>The Global Catalogue of Microorganisms (GCM) 10K type strain sequencing project: providing services to taxonomists for standard genome sequencing and annotation.</title>
        <authorList>
            <consortium name="The Broad Institute Genomics Platform"/>
            <consortium name="The Broad Institute Genome Sequencing Center for Infectious Disease"/>
            <person name="Wu L."/>
            <person name="Ma J."/>
        </authorList>
    </citation>
    <scope>NUCLEOTIDE SEQUENCE [LARGE SCALE GENOMIC DNA]</scope>
    <source>
        <strain evidence="7">JCM 16242</strain>
    </source>
</reference>
<dbReference type="RefSeq" id="WP_343883635.1">
    <property type="nucleotide sequence ID" value="NZ_BAAAFO010000004.1"/>
</dbReference>
<dbReference type="Proteomes" id="UP001500657">
    <property type="component" value="Unassembled WGS sequence"/>
</dbReference>
<evidence type="ECO:0000256" key="2">
    <source>
        <dbReference type="ARBA" id="ARBA00022723"/>
    </source>
</evidence>
<evidence type="ECO:0000256" key="4">
    <source>
        <dbReference type="ARBA" id="ARBA00022833"/>
    </source>
</evidence>
<proteinExistence type="inferred from homology"/>
<dbReference type="CDD" id="cd16277">
    <property type="entry name" value="metallo-hydrolase-like_MBL-fold"/>
    <property type="match status" value="1"/>
</dbReference>
<evidence type="ECO:0000259" key="5">
    <source>
        <dbReference type="SMART" id="SM00849"/>
    </source>
</evidence>
<dbReference type="SUPFAM" id="SSF56281">
    <property type="entry name" value="Metallo-hydrolase/oxidoreductase"/>
    <property type="match status" value="1"/>
</dbReference>
<keyword evidence="4" id="KW-0862">Zinc</keyword>
<dbReference type="InterPro" id="IPR051013">
    <property type="entry name" value="MBL_superfamily_lactonases"/>
</dbReference>
<evidence type="ECO:0000313" key="7">
    <source>
        <dbReference type="Proteomes" id="UP001500657"/>
    </source>
</evidence>
<name>A0ABP3EJI5_9GAMM</name>
<dbReference type="Gene3D" id="3.60.15.10">
    <property type="entry name" value="Ribonuclease Z/Hydroxyacylglutathione hydrolase-like"/>
    <property type="match status" value="1"/>
</dbReference>
<dbReference type="Pfam" id="PF00753">
    <property type="entry name" value="Lactamase_B"/>
    <property type="match status" value="1"/>
</dbReference>
<comment type="caution">
    <text evidence="6">The sequence shown here is derived from an EMBL/GenBank/DDBJ whole genome shotgun (WGS) entry which is preliminary data.</text>
</comment>
<feature type="domain" description="Metallo-beta-lactamase" evidence="5">
    <location>
        <begin position="62"/>
        <end position="270"/>
    </location>
</feature>
<dbReference type="SMART" id="SM00849">
    <property type="entry name" value="Lactamase_B"/>
    <property type="match status" value="1"/>
</dbReference>